<dbReference type="Gene3D" id="3.90.215.10">
    <property type="entry name" value="Gamma Fibrinogen, chain A, domain 1"/>
    <property type="match status" value="1"/>
</dbReference>
<dbReference type="Pfam" id="PF00147">
    <property type="entry name" value="Fibrinogen_C"/>
    <property type="match status" value="1"/>
</dbReference>
<proteinExistence type="predicted"/>
<dbReference type="InterPro" id="IPR050373">
    <property type="entry name" value="Fibrinogen_C-term_domain"/>
</dbReference>
<dbReference type="InterPro" id="IPR002181">
    <property type="entry name" value="Fibrinogen_a/b/g_C_dom"/>
</dbReference>
<dbReference type="InterPro" id="IPR014716">
    <property type="entry name" value="Fibrinogen_a/b/g_C_1"/>
</dbReference>
<organism evidence="3 4">
    <name type="scientific">Drosophila rubida</name>
    <dbReference type="NCBI Taxonomy" id="30044"/>
    <lineage>
        <taxon>Eukaryota</taxon>
        <taxon>Metazoa</taxon>
        <taxon>Ecdysozoa</taxon>
        <taxon>Arthropoda</taxon>
        <taxon>Hexapoda</taxon>
        <taxon>Insecta</taxon>
        <taxon>Pterygota</taxon>
        <taxon>Neoptera</taxon>
        <taxon>Endopterygota</taxon>
        <taxon>Diptera</taxon>
        <taxon>Brachycera</taxon>
        <taxon>Muscomorpha</taxon>
        <taxon>Ephydroidea</taxon>
        <taxon>Drosophilidae</taxon>
        <taxon>Drosophila</taxon>
    </lineage>
</organism>
<keyword evidence="4" id="KW-1185">Reference proteome</keyword>
<feature type="domain" description="Fibrinogen C-terminal" evidence="2">
    <location>
        <begin position="105"/>
        <end position="319"/>
    </location>
</feature>
<dbReference type="SUPFAM" id="SSF56496">
    <property type="entry name" value="Fibrinogen C-terminal domain-like"/>
    <property type="match status" value="1"/>
</dbReference>
<evidence type="ECO:0000313" key="4">
    <source>
        <dbReference type="Proteomes" id="UP001200034"/>
    </source>
</evidence>
<protein>
    <recommendedName>
        <fullName evidence="2">Fibrinogen C-terminal domain-containing protein</fullName>
    </recommendedName>
</protein>
<gene>
    <name evidence="3" type="ORF">KR093_006458</name>
</gene>
<feature type="non-terminal residue" evidence="3">
    <location>
        <position position="320"/>
    </location>
</feature>
<dbReference type="CDD" id="cd00087">
    <property type="entry name" value="FReD"/>
    <property type="match status" value="1"/>
</dbReference>
<dbReference type="Proteomes" id="UP001200034">
    <property type="component" value="Unassembled WGS sequence"/>
</dbReference>
<dbReference type="PANTHER" id="PTHR19143">
    <property type="entry name" value="FIBRINOGEN/TENASCIN/ANGIOPOEITIN"/>
    <property type="match status" value="1"/>
</dbReference>
<dbReference type="InterPro" id="IPR036056">
    <property type="entry name" value="Fibrinogen-like_C"/>
</dbReference>
<evidence type="ECO:0000259" key="2">
    <source>
        <dbReference type="PROSITE" id="PS51406"/>
    </source>
</evidence>
<dbReference type="AlphaFoldDB" id="A0AAD4PN43"/>
<dbReference type="InterPro" id="IPR020837">
    <property type="entry name" value="Fibrinogen_CS"/>
</dbReference>
<dbReference type="GO" id="GO:0005615">
    <property type="term" value="C:extracellular space"/>
    <property type="evidence" value="ECO:0007669"/>
    <property type="project" value="TreeGrafter"/>
</dbReference>
<accession>A0AAD4PN43</accession>
<dbReference type="EMBL" id="JAJJHW010001127">
    <property type="protein sequence ID" value="KAH8377654.1"/>
    <property type="molecule type" value="Genomic_DNA"/>
</dbReference>
<evidence type="ECO:0000313" key="3">
    <source>
        <dbReference type="EMBL" id="KAH8377654.1"/>
    </source>
</evidence>
<keyword evidence="1" id="KW-1015">Disulfide bond</keyword>
<sequence length="320" mass="36356">PLLQYTKQAQQREQTFSELTKTIHEKEIIIAKLREVQVGLEVKVKAQQEIIASTNKQLKLHENNNMLQKELLASQKKQIETALASKCPNANSVIESNGSKAAQGQEAESNVTSCLANKTGIQKMSIHYVDTFPAYCDSELAGAGWTVIQRRKDASENFNRSWTDYRKGFGQVDSNYFIGLEKLHRLTNEKPHELYIYMKSAKNEIRTARYSLFKIADESDNYKLLSVGKYSAGLAADAGDSFSWHIGMKFSTYDRDNDVSVYNCALEWLSGWWFNSCYHSNLNGLYKDGVKNLQSGIKWNSWDGVESITFVQMMIRPTAN</sequence>
<dbReference type="PROSITE" id="PS51406">
    <property type="entry name" value="FIBRINOGEN_C_2"/>
    <property type="match status" value="1"/>
</dbReference>
<dbReference type="PANTHER" id="PTHR19143:SF327">
    <property type="entry name" value="FI21813P1-RELATED"/>
    <property type="match status" value="1"/>
</dbReference>
<dbReference type="PROSITE" id="PS00514">
    <property type="entry name" value="FIBRINOGEN_C_1"/>
    <property type="match status" value="1"/>
</dbReference>
<reference evidence="3" key="1">
    <citation type="journal article" date="2021" name="Mol. Ecol. Resour.">
        <title>Phylogenomic analyses of the genus Drosophila reveals genomic signals of climate adaptation.</title>
        <authorList>
            <person name="Li F."/>
            <person name="Rane R.V."/>
            <person name="Luria V."/>
            <person name="Xiong Z."/>
            <person name="Chen J."/>
            <person name="Li Z."/>
            <person name="Catullo R.A."/>
            <person name="Griffin P.C."/>
            <person name="Schiffer M."/>
            <person name="Pearce S."/>
            <person name="Lee S.F."/>
            <person name="McElroy K."/>
            <person name="Stocker A."/>
            <person name="Shirriffs J."/>
            <person name="Cockerell F."/>
            <person name="Coppin C."/>
            <person name="Sgro C.M."/>
            <person name="Karger A."/>
            <person name="Cain J.W."/>
            <person name="Weber J.A."/>
            <person name="Santpere G."/>
            <person name="Kirschner M.W."/>
            <person name="Hoffmann A.A."/>
            <person name="Oakeshott J.G."/>
            <person name="Zhang G."/>
        </authorList>
    </citation>
    <scope>NUCLEOTIDE SEQUENCE</scope>
    <source>
        <strain evidence="3">BGI-SZ-2011g</strain>
    </source>
</reference>
<dbReference type="SMART" id="SM00186">
    <property type="entry name" value="FBG"/>
    <property type="match status" value="1"/>
</dbReference>
<comment type="caution">
    <text evidence="3">The sequence shown here is derived from an EMBL/GenBank/DDBJ whole genome shotgun (WGS) entry which is preliminary data.</text>
</comment>
<name>A0AAD4PN43_9MUSC</name>
<evidence type="ECO:0000256" key="1">
    <source>
        <dbReference type="ARBA" id="ARBA00023157"/>
    </source>
</evidence>